<dbReference type="EMBL" id="EU955944">
    <property type="protein sequence ID" value="ACG28062.1"/>
    <property type="molecule type" value="mRNA"/>
</dbReference>
<evidence type="ECO:0000313" key="1">
    <source>
        <dbReference type="EMBL" id="ACG28062.1"/>
    </source>
</evidence>
<accession>B6ST79</accession>
<name>B6ST79_MAIZE</name>
<organism evidence="1">
    <name type="scientific">Zea mays</name>
    <name type="common">Maize</name>
    <dbReference type="NCBI Taxonomy" id="4577"/>
    <lineage>
        <taxon>Eukaryota</taxon>
        <taxon>Viridiplantae</taxon>
        <taxon>Streptophyta</taxon>
        <taxon>Embryophyta</taxon>
        <taxon>Tracheophyta</taxon>
        <taxon>Spermatophyta</taxon>
        <taxon>Magnoliopsida</taxon>
        <taxon>Liliopsida</taxon>
        <taxon>Poales</taxon>
        <taxon>Poaceae</taxon>
        <taxon>PACMAD clade</taxon>
        <taxon>Panicoideae</taxon>
        <taxon>Andropogonodae</taxon>
        <taxon>Andropogoneae</taxon>
        <taxon>Tripsacinae</taxon>
        <taxon>Zea</taxon>
    </lineage>
</organism>
<proteinExistence type="evidence at transcript level"/>
<reference evidence="1" key="1">
    <citation type="journal article" date="2009" name="Plant Mol. Biol.">
        <title>Insights into corn genes derived from large-scale cDNA sequencing.</title>
        <authorList>
            <person name="Alexandrov N.N."/>
            <person name="Brover V.V."/>
            <person name="Freidin S."/>
            <person name="Troukhan M.E."/>
            <person name="Tatarinova T.V."/>
            <person name="Zhang H."/>
            <person name="Swaller T.J."/>
            <person name="Lu Y.P."/>
            <person name="Bouck J."/>
            <person name="Flavell R.B."/>
            <person name="Feldmann K.A."/>
        </authorList>
    </citation>
    <scope>NUCLEOTIDE SEQUENCE</scope>
</reference>
<sequence>MMAVLLLPPLHCLFPGSSDPPPLPIHHLPSRSRLCCCLHSFSQ</sequence>
<dbReference type="AlphaFoldDB" id="B6ST79"/>
<protein>
    <submittedName>
        <fullName evidence="1">Uncharacterized protein</fullName>
    </submittedName>
</protein>